<gene>
    <name evidence="1" type="ORF">HYG86_14095</name>
</gene>
<evidence type="ECO:0000313" key="1">
    <source>
        <dbReference type="EMBL" id="QNO15815.1"/>
    </source>
</evidence>
<proteinExistence type="predicted"/>
<protein>
    <submittedName>
        <fullName evidence="1">Uncharacterized protein</fullName>
    </submittedName>
</protein>
<name>A0A7G9WAV3_ALKCA</name>
<accession>A0A7G9WAV3</accession>
<dbReference type="Proteomes" id="UP000516160">
    <property type="component" value="Chromosome"/>
</dbReference>
<dbReference type="KEGG" id="acae:HYG86_14095"/>
<sequence length="58" mass="6973">MNFDLTQYDNIKNCPKCKEPIKSIKLSYIQKKIENITEDQLENLKLCSRCKRMNYTQD</sequence>
<dbReference type="RefSeq" id="WP_213166219.1">
    <property type="nucleotide sequence ID" value="NZ_CP058559.1"/>
</dbReference>
<evidence type="ECO:0000313" key="2">
    <source>
        <dbReference type="Proteomes" id="UP000516160"/>
    </source>
</evidence>
<keyword evidence="2" id="KW-1185">Reference proteome</keyword>
<dbReference type="AlphaFoldDB" id="A0A7G9WAV3"/>
<dbReference type="EMBL" id="CP058559">
    <property type="protein sequence ID" value="QNO15815.1"/>
    <property type="molecule type" value="Genomic_DNA"/>
</dbReference>
<reference evidence="1 2" key="1">
    <citation type="submission" date="2020-07" db="EMBL/GenBank/DDBJ databases">
        <title>Alkalicella. sp. LB2 genome.</title>
        <authorList>
            <person name="Postec A."/>
            <person name="Quemeneur M."/>
        </authorList>
    </citation>
    <scope>NUCLEOTIDE SEQUENCE [LARGE SCALE GENOMIC DNA]</scope>
    <source>
        <strain evidence="1 2">LB2</strain>
    </source>
</reference>
<organism evidence="1 2">
    <name type="scientific">Alkalicella caledoniensis</name>
    <dbReference type="NCBI Taxonomy" id="2731377"/>
    <lineage>
        <taxon>Bacteria</taxon>
        <taxon>Bacillati</taxon>
        <taxon>Bacillota</taxon>
        <taxon>Clostridia</taxon>
        <taxon>Eubacteriales</taxon>
        <taxon>Proteinivoracaceae</taxon>
        <taxon>Alkalicella</taxon>
    </lineage>
</organism>